<keyword evidence="6 8" id="KW-0472">Membrane</keyword>
<feature type="compositionally biased region" description="Basic and acidic residues" evidence="7">
    <location>
        <begin position="557"/>
        <end position="572"/>
    </location>
</feature>
<dbReference type="GO" id="GO:0005315">
    <property type="term" value="F:phosphate transmembrane transporter activity"/>
    <property type="evidence" value="ECO:0007669"/>
    <property type="project" value="InterPro"/>
</dbReference>
<name>A0A9P8C050_9HELO</name>
<dbReference type="OrthoDB" id="433512at2759"/>
<feature type="transmembrane region" description="Helical" evidence="8">
    <location>
        <begin position="75"/>
        <end position="92"/>
    </location>
</feature>
<feature type="transmembrane region" description="Helical" evidence="8">
    <location>
        <begin position="112"/>
        <end position="132"/>
    </location>
</feature>
<keyword evidence="11" id="KW-1185">Reference proteome</keyword>
<feature type="transmembrane region" description="Helical" evidence="8">
    <location>
        <begin position="525"/>
        <end position="547"/>
    </location>
</feature>
<feature type="region of interest" description="Disordered" evidence="7">
    <location>
        <begin position="595"/>
        <end position="672"/>
    </location>
</feature>
<comment type="subcellular location">
    <subcellularLocation>
        <location evidence="1">Membrane</location>
        <topology evidence="1">Multi-pass membrane protein</topology>
    </subcellularLocation>
</comment>
<feature type="domain" description="Major facilitator superfamily (MFS) profile" evidence="9">
    <location>
        <begin position="59"/>
        <end position="551"/>
    </location>
</feature>
<dbReference type="InterPro" id="IPR005828">
    <property type="entry name" value="MFS_sugar_transport-like"/>
</dbReference>
<keyword evidence="5 8" id="KW-1133">Transmembrane helix</keyword>
<feature type="transmembrane region" description="Helical" evidence="8">
    <location>
        <begin position="144"/>
        <end position="166"/>
    </location>
</feature>
<dbReference type="Gene3D" id="1.20.1250.20">
    <property type="entry name" value="MFS general substrate transporter like domains"/>
    <property type="match status" value="2"/>
</dbReference>
<dbReference type="InterPro" id="IPR005829">
    <property type="entry name" value="Sugar_transporter_CS"/>
</dbReference>
<evidence type="ECO:0000259" key="9">
    <source>
        <dbReference type="PROSITE" id="PS50850"/>
    </source>
</evidence>
<evidence type="ECO:0000256" key="2">
    <source>
        <dbReference type="ARBA" id="ARBA00022448"/>
    </source>
</evidence>
<feature type="transmembrane region" description="Helical" evidence="8">
    <location>
        <begin position="204"/>
        <end position="231"/>
    </location>
</feature>
<evidence type="ECO:0000256" key="7">
    <source>
        <dbReference type="SAM" id="MobiDB-lite"/>
    </source>
</evidence>
<organism evidence="10 11">
    <name type="scientific">Amylocarpus encephaloides</name>
    <dbReference type="NCBI Taxonomy" id="45428"/>
    <lineage>
        <taxon>Eukaryota</taxon>
        <taxon>Fungi</taxon>
        <taxon>Dikarya</taxon>
        <taxon>Ascomycota</taxon>
        <taxon>Pezizomycotina</taxon>
        <taxon>Leotiomycetes</taxon>
        <taxon>Helotiales</taxon>
        <taxon>Helotiales incertae sedis</taxon>
        <taxon>Amylocarpus</taxon>
    </lineage>
</organism>
<feature type="transmembrane region" description="Helical" evidence="8">
    <location>
        <begin position="52"/>
        <end position="68"/>
    </location>
</feature>
<keyword evidence="3" id="KW-0592">Phosphate transport</keyword>
<feature type="transmembrane region" description="Helical" evidence="8">
    <location>
        <begin position="452"/>
        <end position="473"/>
    </location>
</feature>
<dbReference type="PROSITE" id="PS50850">
    <property type="entry name" value="MFS"/>
    <property type="match status" value="1"/>
</dbReference>
<dbReference type="EMBL" id="MU251916">
    <property type="protein sequence ID" value="KAG9228540.1"/>
    <property type="molecule type" value="Genomic_DNA"/>
</dbReference>
<dbReference type="GO" id="GO:0006817">
    <property type="term" value="P:phosphate ion transport"/>
    <property type="evidence" value="ECO:0007669"/>
    <property type="project" value="UniProtKB-KW"/>
</dbReference>
<evidence type="ECO:0000256" key="8">
    <source>
        <dbReference type="SAM" id="Phobius"/>
    </source>
</evidence>
<dbReference type="CDD" id="cd17364">
    <property type="entry name" value="MFS_PhT"/>
    <property type="match status" value="1"/>
</dbReference>
<reference evidence="10" key="1">
    <citation type="journal article" date="2021" name="IMA Fungus">
        <title>Genomic characterization of three marine fungi, including Emericellopsis atlantica sp. nov. with signatures of a generalist lifestyle and marine biomass degradation.</title>
        <authorList>
            <person name="Hagestad O.C."/>
            <person name="Hou L."/>
            <person name="Andersen J.H."/>
            <person name="Hansen E.H."/>
            <person name="Altermark B."/>
            <person name="Li C."/>
            <person name="Kuhnert E."/>
            <person name="Cox R.J."/>
            <person name="Crous P.W."/>
            <person name="Spatafora J.W."/>
            <person name="Lail K."/>
            <person name="Amirebrahimi M."/>
            <person name="Lipzen A."/>
            <person name="Pangilinan J."/>
            <person name="Andreopoulos W."/>
            <person name="Hayes R.D."/>
            <person name="Ng V."/>
            <person name="Grigoriev I.V."/>
            <person name="Jackson S.A."/>
            <person name="Sutton T.D.S."/>
            <person name="Dobson A.D.W."/>
            <person name="Rama T."/>
        </authorList>
    </citation>
    <scope>NUCLEOTIDE SEQUENCE</scope>
    <source>
        <strain evidence="10">TRa018bII</strain>
    </source>
</reference>
<dbReference type="PROSITE" id="PS00217">
    <property type="entry name" value="SUGAR_TRANSPORT_2"/>
    <property type="match status" value="1"/>
</dbReference>
<feature type="transmembrane region" description="Helical" evidence="8">
    <location>
        <begin position="426"/>
        <end position="446"/>
    </location>
</feature>
<feature type="compositionally biased region" description="Basic residues" evidence="7">
    <location>
        <begin position="630"/>
        <end position="639"/>
    </location>
</feature>
<keyword evidence="4 8" id="KW-0812">Transmembrane</keyword>
<protein>
    <submittedName>
        <fullName evidence="10">H+ symporter</fullName>
    </submittedName>
</protein>
<evidence type="ECO:0000256" key="5">
    <source>
        <dbReference type="ARBA" id="ARBA00022989"/>
    </source>
</evidence>
<dbReference type="GO" id="GO:0016020">
    <property type="term" value="C:membrane"/>
    <property type="evidence" value="ECO:0007669"/>
    <property type="project" value="UniProtKB-SubCell"/>
</dbReference>
<accession>A0A9P8C050</accession>
<dbReference type="NCBIfam" id="TIGR00887">
    <property type="entry name" value="2A0109"/>
    <property type="match status" value="1"/>
</dbReference>
<dbReference type="AlphaFoldDB" id="A0A9P8C050"/>
<evidence type="ECO:0000313" key="11">
    <source>
        <dbReference type="Proteomes" id="UP000824998"/>
    </source>
</evidence>
<comment type="caution">
    <text evidence="10">The sequence shown here is derived from an EMBL/GenBank/DDBJ whole genome shotgun (WGS) entry which is preliminary data.</text>
</comment>
<sequence length="715" mass="77626">MSSLPEPALSSSYVRTQGGNAAFHNFHNDYSHISDPNLRRRLALAEIDKVPFGWYHVRAVLVAGIGFFTDSYNIFAINLVTTLLGIVFWQGPPIPGSRSGGNNGELPTAVNTALKAATSGGAVIGQLVFGWLADMVGRRRMYGVELTIIVVATFAQALSAPSYAVTMTGLLIFWRVIMGIGIGGDYPLSAVITSEFAPTRWRGAMMAAVFSMQGTGQFAAALVALVTTVAFRDSFQSTTSSFSSCHDACQVAGDRAWRIIIGFGAVPALFALYWRLTIPETPRYTFDVAHDIEKAHADIKAYMNNEAEGKVDPIEQEKTKLKYGKSLDAPNASWPDAFSYFSQWKNFKVLFGTTSSWFLLDLAFYGLGLNNSIILNAIGYSTGNTIYTTLMHNAIGNLILVSAGSIPGYWLSVLTIDTIGRRSIQIIGFSILTVLFCIIGFAYESLSSGSLLALYILAQLFFNFGPNTTTFLIPGECFPTRYRSTGHGLSAAMGKIGAIIAQVIAHPLTTKGAKPDCQGTACEPWLNRLMQIFALFMFCGTLVSFLVPETKGHTLEELAGERDDRTRSRDPPKPGIGGWWLRNNPFTGGKPAGFSAIKSPNLLPRSPGLRGKQMRIGIMTSPELLPKSGEKKRKRRKMGHAKETSFESEEQGGNYSRSGTSSRGHDDDLGIGNAGVLPGWSAGWAVQNHEREAEGSRGDGRIESIMLHDVGSLLK</sequence>
<dbReference type="InterPro" id="IPR020846">
    <property type="entry name" value="MFS_dom"/>
</dbReference>
<evidence type="ECO:0000256" key="3">
    <source>
        <dbReference type="ARBA" id="ARBA00022592"/>
    </source>
</evidence>
<dbReference type="Proteomes" id="UP000824998">
    <property type="component" value="Unassembled WGS sequence"/>
</dbReference>
<proteinExistence type="predicted"/>
<feature type="transmembrane region" description="Helical" evidence="8">
    <location>
        <begin position="172"/>
        <end position="192"/>
    </location>
</feature>
<evidence type="ECO:0000313" key="10">
    <source>
        <dbReference type="EMBL" id="KAG9228540.1"/>
    </source>
</evidence>
<feature type="transmembrane region" description="Helical" evidence="8">
    <location>
        <begin position="394"/>
        <end position="414"/>
    </location>
</feature>
<feature type="transmembrane region" description="Helical" evidence="8">
    <location>
        <begin position="349"/>
        <end position="374"/>
    </location>
</feature>
<keyword evidence="2" id="KW-0813">Transport</keyword>
<feature type="compositionally biased region" description="Polar residues" evidence="7">
    <location>
        <begin position="651"/>
        <end position="662"/>
    </location>
</feature>
<gene>
    <name evidence="10" type="ORF">BJ875DRAFT_236201</name>
</gene>
<evidence type="ECO:0000256" key="6">
    <source>
        <dbReference type="ARBA" id="ARBA00023136"/>
    </source>
</evidence>
<dbReference type="PANTHER" id="PTHR24064">
    <property type="entry name" value="SOLUTE CARRIER FAMILY 22 MEMBER"/>
    <property type="match status" value="1"/>
</dbReference>
<evidence type="ECO:0000256" key="4">
    <source>
        <dbReference type="ARBA" id="ARBA00022692"/>
    </source>
</evidence>
<evidence type="ECO:0000256" key="1">
    <source>
        <dbReference type="ARBA" id="ARBA00004141"/>
    </source>
</evidence>
<dbReference type="InterPro" id="IPR004738">
    <property type="entry name" value="Phos_permease"/>
</dbReference>
<dbReference type="Pfam" id="PF00083">
    <property type="entry name" value="Sugar_tr"/>
    <property type="match status" value="1"/>
</dbReference>
<dbReference type="InterPro" id="IPR036259">
    <property type="entry name" value="MFS_trans_sf"/>
</dbReference>
<feature type="region of interest" description="Disordered" evidence="7">
    <location>
        <begin position="557"/>
        <end position="582"/>
    </location>
</feature>
<feature type="transmembrane region" description="Helical" evidence="8">
    <location>
        <begin position="485"/>
        <end position="505"/>
    </location>
</feature>
<feature type="transmembrane region" description="Helical" evidence="8">
    <location>
        <begin position="256"/>
        <end position="274"/>
    </location>
</feature>
<dbReference type="SUPFAM" id="SSF103473">
    <property type="entry name" value="MFS general substrate transporter"/>
    <property type="match status" value="1"/>
</dbReference>